<dbReference type="GO" id="GO:0070681">
    <property type="term" value="P:glutaminyl-tRNAGln biosynthesis via transamidation"/>
    <property type="evidence" value="ECO:0007669"/>
    <property type="project" value="TreeGrafter"/>
</dbReference>
<evidence type="ECO:0000256" key="1">
    <source>
        <dbReference type="HAMAP-Rule" id="MF_00122"/>
    </source>
</evidence>
<dbReference type="Proteomes" id="UP000177588">
    <property type="component" value="Unassembled WGS sequence"/>
</dbReference>
<gene>
    <name evidence="1" type="primary">gatC</name>
    <name evidence="2" type="ORF">A2Z24_01560</name>
</gene>
<dbReference type="Gene3D" id="1.10.20.60">
    <property type="entry name" value="Glu-tRNAGln amidotransferase C subunit, N-terminal domain"/>
    <property type="match status" value="1"/>
</dbReference>
<organism evidence="2 3">
    <name type="scientific">Candidatus Woykebacteria bacterium RBG_16_44_10</name>
    <dbReference type="NCBI Taxonomy" id="1802597"/>
    <lineage>
        <taxon>Bacteria</taxon>
        <taxon>Candidatus Woykeibacteriota</taxon>
    </lineage>
</organism>
<comment type="catalytic activity">
    <reaction evidence="1">
        <text>L-aspartyl-tRNA(Asn) + L-glutamine + ATP + H2O = L-asparaginyl-tRNA(Asn) + L-glutamate + ADP + phosphate + 2 H(+)</text>
        <dbReference type="Rhea" id="RHEA:14513"/>
        <dbReference type="Rhea" id="RHEA-COMP:9674"/>
        <dbReference type="Rhea" id="RHEA-COMP:9677"/>
        <dbReference type="ChEBI" id="CHEBI:15377"/>
        <dbReference type="ChEBI" id="CHEBI:15378"/>
        <dbReference type="ChEBI" id="CHEBI:29985"/>
        <dbReference type="ChEBI" id="CHEBI:30616"/>
        <dbReference type="ChEBI" id="CHEBI:43474"/>
        <dbReference type="ChEBI" id="CHEBI:58359"/>
        <dbReference type="ChEBI" id="CHEBI:78515"/>
        <dbReference type="ChEBI" id="CHEBI:78516"/>
        <dbReference type="ChEBI" id="CHEBI:456216"/>
    </reaction>
</comment>
<dbReference type="PANTHER" id="PTHR15004">
    <property type="entry name" value="GLUTAMYL-TRNA(GLN) AMIDOTRANSFERASE SUBUNIT C, MITOCHONDRIAL"/>
    <property type="match status" value="1"/>
</dbReference>
<evidence type="ECO:0000313" key="2">
    <source>
        <dbReference type="EMBL" id="OGY26224.1"/>
    </source>
</evidence>
<dbReference type="GO" id="GO:0050567">
    <property type="term" value="F:glutaminyl-tRNA synthase (glutamine-hydrolyzing) activity"/>
    <property type="evidence" value="ECO:0007669"/>
    <property type="project" value="UniProtKB-UniRule"/>
</dbReference>
<comment type="subunit">
    <text evidence="1">Heterotrimer of A, B and C subunits.</text>
</comment>
<dbReference type="Pfam" id="PF02686">
    <property type="entry name" value="GatC"/>
    <property type="match status" value="1"/>
</dbReference>
<evidence type="ECO:0000313" key="3">
    <source>
        <dbReference type="Proteomes" id="UP000177588"/>
    </source>
</evidence>
<keyword evidence="1" id="KW-0547">Nucleotide-binding</keyword>
<dbReference type="GO" id="GO:0006450">
    <property type="term" value="P:regulation of translational fidelity"/>
    <property type="evidence" value="ECO:0007669"/>
    <property type="project" value="InterPro"/>
</dbReference>
<dbReference type="InterPro" id="IPR003837">
    <property type="entry name" value="GatC"/>
</dbReference>
<name>A0A1G1WF04_9BACT</name>
<dbReference type="STRING" id="1802597.A2Z24_01560"/>
<dbReference type="GO" id="GO:0050566">
    <property type="term" value="F:asparaginyl-tRNA synthase (glutamine-hydrolyzing) activity"/>
    <property type="evidence" value="ECO:0007669"/>
    <property type="project" value="RHEA"/>
</dbReference>
<dbReference type="EMBL" id="MHCT01000013">
    <property type="protein sequence ID" value="OGY26224.1"/>
    <property type="molecule type" value="Genomic_DNA"/>
</dbReference>
<dbReference type="SUPFAM" id="SSF141000">
    <property type="entry name" value="Glu-tRNAGln amidotransferase C subunit"/>
    <property type="match status" value="1"/>
</dbReference>
<dbReference type="NCBIfam" id="TIGR00135">
    <property type="entry name" value="gatC"/>
    <property type="match status" value="1"/>
</dbReference>
<dbReference type="HAMAP" id="MF_00122">
    <property type="entry name" value="GatC"/>
    <property type="match status" value="1"/>
</dbReference>
<comment type="similarity">
    <text evidence="1">Belongs to the GatC family.</text>
</comment>
<dbReference type="AlphaFoldDB" id="A0A1G1WF04"/>
<dbReference type="GO" id="GO:0005524">
    <property type="term" value="F:ATP binding"/>
    <property type="evidence" value="ECO:0007669"/>
    <property type="project" value="UniProtKB-KW"/>
</dbReference>
<reference evidence="2 3" key="1">
    <citation type="journal article" date="2016" name="Nat. Commun.">
        <title>Thousands of microbial genomes shed light on interconnected biogeochemical processes in an aquifer system.</title>
        <authorList>
            <person name="Anantharaman K."/>
            <person name="Brown C.T."/>
            <person name="Hug L.A."/>
            <person name="Sharon I."/>
            <person name="Castelle C.J."/>
            <person name="Probst A.J."/>
            <person name="Thomas B.C."/>
            <person name="Singh A."/>
            <person name="Wilkins M.J."/>
            <person name="Karaoz U."/>
            <person name="Brodie E.L."/>
            <person name="Williams K.H."/>
            <person name="Hubbard S.S."/>
            <person name="Banfield J.F."/>
        </authorList>
    </citation>
    <scope>NUCLEOTIDE SEQUENCE [LARGE SCALE GENOMIC DNA]</scope>
</reference>
<dbReference type="PANTHER" id="PTHR15004:SF0">
    <property type="entry name" value="GLUTAMYL-TRNA(GLN) AMIDOTRANSFERASE SUBUNIT C, MITOCHONDRIAL"/>
    <property type="match status" value="1"/>
</dbReference>
<keyword evidence="1" id="KW-0436">Ligase</keyword>
<dbReference type="InterPro" id="IPR036113">
    <property type="entry name" value="Asp/Glu-ADT_sf_sub_c"/>
</dbReference>
<accession>A0A1G1WF04</accession>
<keyword evidence="1" id="KW-0067">ATP-binding</keyword>
<sequence length="109" mass="12061">MKKRINLEGVKHVVKLANLPLTDTEIKKFTSQLSEVIGYNMSLLEKVDTKGVEPTAHITGVSNVLREDETEPSLTSKEALQNAKETHNDFFKVKAILDLPDEASAKVGQ</sequence>
<comment type="function">
    <text evidence="1">Allows the formation of correctly charged Asn-tRNA(Asn) or Gln-tRNA(Gln) through the transamidation of misacylated Asp-tRNA(Asn) or Glu-tRNA(Gln) in organisms which lack either or both of asparaginyl-tRNA or glutaminyl-tRNA synthetases. The reaction takes place in the presence of glutamine and ATP through an activated phospho-Asp-tRNA(Asn) or phospho-Glu-tRNA(Gln).</text>
</comment>
<comment type="catalytic activity">
    <reaction evidence="1">
        <text>L-glutamyl-tRNA(Gln) + L-glutamine + ATP + H2O = L-glutaminyl-tRNA(Gln) + L-glutamate + ADP + phosphate + H(+)</text>
        <dbReference type="Rhea" id="RHEA:17521"/>
        <dbReference type="Rhea" id="RHEA-COMP:9681"/>
        <dbReference type="Rhea" id="RHEA-COMP:9684"/>
        <dbReference type="ChEBI" id="CHEBI:15377"/>
        <dbReference type="ChEBI" id="CHEBI:15378"/>
        <dbReference type="ChEBI" id="CHEBI:29985"/>
        <dbReference type="ChEBI" id="CHEBI:30616"/>
        <dbReference type="ChEBI" id="CHEBI:43474"/>
        <dbReference type="ChEBI" id="CHEBI:58359"/>
        <dbReference type="ChEBI" id="CHEBI:78520"/>
        <dbReference type="ChEBI" id="CHEBI:78521"/>
        <dbReference type="ChEBI" id="CHEBI:456216"/>
    </reaction>
</comment>
<dbReference type="GO" id="GO:0006412">
    <property type="term" value="P:translation"/>
    <property type="evidence" value="ECO:0007669"/>
    <property type="project" value="UniProtKB-UniRule"/>
</dbReference>
<comment type="caution">
    <text evidence="2">The sequence shown here is derived from an EMBL/GenBank/DDBJ whole genome shotgun (WGS) entry which is preliminary data.</text>
</comment>
<dbReference type="EC" id="6.3.5.-" evidence="1"/>
<protein>
    <recommendedName>
        <fullName evidence="1">Aspartyl/glutamyl-tRNA(Asn/Gln) amidotransferase subunit C</fullName>
        <shortName evidence="1">Asp/Glu-ADT subunit C</shortName>
        <ecNumber evidence="1">6.3.5.-</ecNumber>
    </recommendedName>
</protein>
<proteinExistence type="inferred from homology"/>
<keyword evidence="1" id="KW-0648">Protein biosynthesis</keyword>